<evidence type="ECO:0000256" key="2">
    <source>
        <dbReference type="ARBA" id="ARBA00022448"/>
    </source>
</evidence>
<gene>
    <name evidence="7" type="ORF">WMN62_04690</name>
</gene>
<name>A0ABU8Y7E8_9MICO</name>
<evidence type="ECO:0000256" key="3">
    <source>
        <dbReference type="ARBA" id="ARBA00022741"/>
    </source>
</evidence>
<keyword evidence="8" id="KW-1185">Reference proteome</keyword>
<evidence type="ECO:0000256" key="5">
    <source>
        <dbReference type="SAM" id="MobiDB-lite"/>
    </source>
</evidence>
<feature type="domain" description="ABC transporter" evidence="6">
    <location>
        <begin position="335"/>
        <end position="574"/>
    </location>
</feature>
<dbReference type="InterPro" id="IPR003593">
    <property type="entry name" value="AAA+_ATPase"/>
</dbReference>
<dbReference type="SMART" id="SM00382">
    <property type="entry name" value="AAA"/>
    <property type="match status" value="2"/>
</dbReference>
<dbReference type="InterPro" id="IPR013563">
    <property type="entry name" value="Oligopep_ABC_C"/>
</dbReference>
<dbReference type="RefSeq" id="WP_340196860.1">
    <property type="nucleotide sequence ID" value="NZ_JBBKAP010000049.1"/>
</dbReference>
<feature type="region of interest" description="Disordered" evidence="5">
    <location>
        <begin position="298"/>
        <end position="332"/>
    </location>
</feature>
<organism evidence="7 8">
    <name type="scientific">Curtobacterium citreum</name>
    <dbReference type="NCBI Taxonomy" id="2036"/>
    <lineage>
        <taxon>Bacteria</taxon>
        <taxon>Bacillati</taxon>
        <taxon>Actinomycetota</taxon>
        <taxon>Actinomycetes</taxon>
        <taxon>Micrococcales</taxon>
        <taxon>Microbacteriaceae</taxon>
        <taxon>Curtobacterium</taxon>
    </lineage>
</organism>
<dbReference type="NCBIfam" id="NF007739">
    <property type="entry name" value="PRK10419.1"/>
    <property type="match status" value="3"/>
</dbReference>
<dbReference type="NCBIfam" id="NF008453">
    <property type="entry name" value="PRK11308.1"/>
    <property type="match status" value="3"/>
</dbReference>
<dbReference type="Proteomes" id="UP001370299">
    <property type="component" value="Unassembled WGS sequence"/>
</dbReference>
<dbReference type="PROSITE" id="PS00211">
    <property type="entry name" value="ABC_TRANSPORTER_1"/>
    <property type="match status" value="2"/>
</dbReference>
<feature type="compositionally biased region" description="Low complexity" evidence="5">
    <location>
        <begin position="302"/>
        <end position="318"/>
    </location>
</feature>
<dbReference type="InterPro" id="IPR017871">
    <property type="entry name" value="ABC_transporter-like_CS"/>
</dbReference>
<keyword evidence="3" id="KW-0547">Nucleotide-binding</keyword>
<keyword evidence="4 7" id="KW-0067">ATP-binding</keyword>
<dbReference type="EMBL" id="JBBLYY010000030">
    <property type="protein sequence ID" value="MEK0170760.1"/>
    <property type="molecule type" value="Genomic_DNA"/>
</dbReference>
<dbReference type="SUPFAM" id="SSF52540">
    <property type="entry name" value="P-loop containing nucleoside triphosphate hydrolases"/>
    <property type="match status" value="2"/>
</dbReference>
<feature type="domain" description="ABC transporter" evidence="6">
    <location>
        <begin position="4"/>
        <end position="284"/>
    </location>
</feature>
<accession>A0ABU8Y7E8</accession>
<keyword evidence="2" id="KW-0813">Transport</keyword>
<evidence type="ECO:0000256" key="1">
    <source>
        <dbReference type="ARBA" id="ARBA00005417"/>
    </source>
</evidence>
<dbReference type="InterPro" id="IPR003439">
    <property type="entry name" value="ABC_transporter-like_ATP-bd"/>
</dbReference>
<dbReference type="InterPro" id="IPR050319">
    <property type="entry name" value="ABC_transp_ATP-bind"/>
</dbReference>
<dbReference type="GO" id="GO:0005524">
    <property type="term" value="F:ATP binding"/>
    <property type="evidence" value="ECO:0007669"/>
    <property type="project" value="UniProtKB-KW"/>
</dbReference>
<evidence type="ECO:0000259" key="6">
    <source>
        <dbReference type="PROSITE" id="PS50893"/>
    </source>
</evidence>
<evidence type="ECO:0000256" key="4">
    <source>
        <dbReference type="ARBA" id="ARBA00022840"/>
    </source>
</evidence>
<comment type="similarity">
    <text evidence="1">Belongs to the ABC transporter superfamily.</text>
</comment>
<dbReference type="Pfam" id="PF08352">
    <property type="entry name" value="oligo_HPY"/>
    <property type="match status" value="2"/>
</dbReference>
<evidence type="ECO:0000313" key="8">
    <source>
        <dbReference type="Proteomes" id="UP001370299"/>
    </source>
</evidence>
<dbReference type="PANTHER" id="PTHR43776">
    <property type="entry name" value="TRANSPORT ATP-BINDING PROTEIN"/>
    <property type="match status" value="1"/>
</dbReference>
<reference evidence="7 8" key="1">
    <citation type="submission" date="2024-03" db="EMBL/GenBank/DDBJ databases">
        <title>Whole genomes of four grape xylem sap localized bacterial endophytes.</title>
        <authorList>
            <person name="Kumar G."/>
            <person name="Savka M.A."/>
        </authorList>
    </citation>
    <scope>NUCLEOTIDE SEQUENCE [LARGE SCALE GENOMIC DNA]</scope>
    <source>
        <strain evidence="7 8">RIT_GXS8</strain>
    </source>
</reference>
<dbReference type="PANTHER" id="PTHR43776:SF7">
    <property type="entry name" value="D,D-DIPEPTIDE TRANSPORT ATP-BINDING PROTEIN DDPF-RELATED"/>
    <property type="match status" value="1"/>
</dbReference>
<dbReference type="Gene3D" id="3.40.50.300">
    <property type="entry name" value="P-loop containing nucleotide triphosphate hydrolases"/>
    <property type="match status" value="2"/>
</dbReference>
<sequence length="591" mass="61839">MSLLSIQDLTVTYGRGSSARTALHGVSLEVGRGERVAIVGESGSGKSTTAHAVLRLLPAAADLTGGGATLAGSGASRSLRSDGTAEPVGTVRLSGAADGSGDLDLVTATDRQVRSVRGVRIGFVPQDPTVSLNPVTRIGTQVAEVLRIHGLAAGAEARERAVEELRRAGIDRPELRARQYPHELSGGMRQRVLIAIALIGDPELLVADEPTSALDVTVQRTILDHLDRLVAERGTSVLFITHDLGVAADRADRIVVMSEGRIVEQGTPAEVLGAPREAYTRALIAAAPSLDDVTVSVGHTTSPRARPAGRSAGSAAGRNRPEGAHLPSGRPDPLVVATGLRKSFDRVTAVDGVDVTVPRGRTLALVGESGSGKSTTARLVLGLERPDAGRVRFDGADVGGARGAALRAYRRQAQIVQQNPYAALHPRLSVGAVIADPLAAFGIGTRRSRAARAAELLDLVALPSSVLGRRPAELSGGQRQRVAIARALALDPSFIVLDEPVSALDVSVQAQILDLLAELQSTLGVSYLFISHDLAVVRRIAHEVSVLRGGRVVEHGDVAQVLHDPQHEYTRALLDAIPGRSRRVPTAEGVS</sequence>
<dbReference type="CDD" id="cd03257">
    <property type="entry name" value="ABC_NikE_OppD_transporters"/>
    <property type="match status" value="2"/>
</dbReference>
<protein>
    <submittedName>
        <fullName evidence="7">ABC transporter ATP-binding protein</fullName>
    </submittedName>
</protein>
<evidence type="ECO:0000313" key="7">
    <source>
        <dbReference type="EMBL" id="MEK0170760.1"/>
    </source>
</evidence>
<proteinExistence type="inferred from homology"/>
<dbReference type="InterPro" id="IPR027417">
    <property type="entry name" value="P-loop_NTPase"/>
</dbReference>
<comment type="caution">
    <text evidence="7">The sequence shown here is derived from an EMBL/GenBank/DDBJ whole genome shotgun (WGS) entry which is preliminary data.</text>
</comment>
<dbReference type="Pfam" id="PF00005">
    <property type="entry name" value="ABC_tran"/>
    <property type="match status" value="2"/>
</dbReference>
<dbReference type="PROSITE" id="PS50893">
    <property type="entry name" value="ABC_TRANSPORTER_2"/>
    <property type="match status" value="2"/>
</dbReference>